<feature type="domain" description="LamG-like jellyroll fold" evidence="4">
    <location>
        <begin position="108"/>
        <end position="259"/>
    </location>
</feature>
<keyword evidence="1" id="KW-0732">Signal</keyword>
<evidence type="ECO:0000256" key="2">
    <source>
        <dbReference type="ARBA" id="ARBA00023157"/>
    </source>
</evidence>
<dbReference type="Pfam" id="PF20419">
    <property type="entry name" value="DUF6701"/>
    <property type="match status" value="1"/>
</dbReference>
<evidence type="ECO:0000313" key="5">
    <source>
        <dbReference type="EMBL" id="AHI30160.1"/>
    </source>
</evidence>
<dbReference type="STRING" id="1420916.AU14_13615"/>
<organism evidence="5 6">
    <name type="scientific">Marinobacter similis</name>
    <dbReference type="NCBI Taxonomy" id="1420916"/>
    <lineage>
        <taxon>Bacteria</taxon>
        <taxon>Pseudomonadati</taxon>
        <taxon>Pseudomonadota</taxon>
        <taxon>Gammaproteobacteria</taxon>
        <taxon>Pseudomonadales</taxon>
        <taxon>Marinobacteraceae</taxon>
        <taxon>Marinobacter</taxon>
    </lineage>
</organism>
<keyword evidence="6" id="KW-1185">Reference proteome</keyword>
<evidence type="ECO:0000256" key="1">
    <source>
        <dbReference type="ARBA" id="ARBA00022729"/>
    </source>
</evidence>
<keyword evidence="2" id="KW-1015">Disulfide bond</keyword>
<sequence length="942" mass="98591">MRATNFSGDDAFQIGQVAVGTSWSDVVKCSPGPLVEYRLEQTSLDGSSGEIIDTSVNGNNATSGGGLITRIEDPAIAGNPGTCRYGDFDGVDDLVTDTNAGDYLNGLEAITVMAWVYNTDELAGNDRGVFFTDDPSGQDNRLGLRYDTDGLYGDGNNVIKASVFTDECDATDECLQVETVSDVMVQDQWQHVAMTWTTQGEIKVYVDGAEVETSGTRGSGGTGALASIERLDIGEGAKGDRWQGRIDEFRIYGVALTEAEIMAEMSRAFPCSGFGPNHIRLSHPGEGLTCSSSQITVSACANEDCSELFGEPVEVELTSPFDGWTPNPVTFTGRTDVDLSVTQPSTISLDANAVNPSAQELTRCFNGGTETCEMDFFDTGFVINVPDHIAAVTTASTIAAVRKDDDSQQCVPGFSNETREVGFWSGYSDPATGSTSVSVDSDSISQTSPGTGIELQFNANGIATFDLSYPDVGRLSLNARYEGSSANGDEGLVMAGTTEFVVRPDRFLLDVPGNPGATDANGGVFTAAGEAFEVTVSALNANGDQTPNFGQEATPESVRLESSLVAPAGGDAPFVKGSFGAFGEACDGSAAAAGSACGEFSWPEVGIFALTPRLAAGSGYLGTEDVIGTRLDYVGRFIPARFDITVSEQGIVEPFCTAGAADFAYTGQDLSWESGFAPIIIAEARTVSGGVAQNYTRGGFMKLDELDLIRAPAASDSSAIDAQGDPFPVTATLSGMALSNLGAGRVQYVFSASDTLSFDKAVDSRVAPFTPDYSIALSALMDSDMVSAAPQTPVNVRPSFGFDVRYGRLNLENAYGPEISGLTVPFNAEYYTGAAFALNAADSCWAYNTGADVVLDDSGLSGGSTSVDSKADTLASGVPPSGSELKLTAPGQGNTGDVSVTFGVPSWLKGDFDGDGGLENPSALATFGVYRGHDRVIYWQER</sequence>
<dbReference type="InterPro" id="IPR046524">
    <property type="entry name" value="DUF6701"/>
</dbReference>
<evidence type="ECO:0000259" key="4">
    <source>
        <dbReference type="SMART" id="SM00560"/>
    </source>
</evidence>
<dbReference type="SUPFAM" id="SSF49899">
    <property type="entry name" value="Concanavalin A-like lectins/glucanases"/>
    <property type="match status" value="1"/>
</dbReference>
<reference evidence="5 6" key="1">
    <citation type="journal article" date="2014" name="Genome Announc.">
        <title>Draft Genome Sequences of Marinobacter similis A3d10T and Marinobacter salarius R9SW1T.</title>
        <authorList>
            <person name="Ivanova E.P."/>
            <person name="Ng H.J."/>
            <person name="Webb H.K."/>
            <person name="Feng G."/>
            <person name="Oshima K."/>
            <person name="Hattori M."/>
            <person name="Ohkuma M."/>
            <person name="Sergeev A.F."/>
            <person name="Mikhailov V.V."/>
            <person name="Crawford R.J."/>
            <person name="Sawabe T."/>
        </authorList>
    </citation>
    <scope>NUCLEOTIDE SEQUENCE [LARGE SCALE GENOMIC DNA]</scope>
    <source>
        <strain evidence="5 6">A3d10</strain>
    </source>
</reference>
<accession>W5YM94</accession>
<protein>
    <recommendedName>
        <fullName evidence="4">LamG-like jellyroll fold domain-containing protein</fullName>
    </recommendedName>
</protein>
<evidence type="ECO:0000313" key="6">
    <source>
        <dbReference type="Proteomes" id="UP000061489"/>
    </source>
</evidence>
<evidence type="ECO:0000256" key="3">
    <source>
        <dbReference type="SAM" id="MobiDB-lite"/>
    </source>
</evidence>
<dbReference type="EMBL" id="CP007151">
    <property type="protein sequence ID" value="AHI30160.1"/>
    <property type="molecule type" value="Genomic_DNA"/>
</dbReference>
<dbReference type="KEGG" id="msx:AU14_13615"/>
<feature type="region of interest" description="Disordered" evidence="3">
    <location>
        <begin position="866"/>
        <end position="892"/>
    </location>
</feature>
<dbReference type="InterPro" id="IPR013320">
    <property type="entry name" value="ConA-like_dom_sf"/>
</dbReference>
<dbReference type="Pfam" id="PF13385">
    <property type="entry name" value="Laminin_G_3"/>
    <property type="match status" value="1"/>
</dbReference>
<dbReference type="SMART" id="SM00560">
    <property type="entry name" value="LamGL"/>
    <property type="match status" value="1"/>
</dbReference>
<dbReference type="InterPro" id="IPR006558">
    <property type="entry name" value="LamG-like"/>
</dbReference>
<name>W5YM94_9GAMM</name>
<dbReference type="Gene3D" id="2.60.120.200">
    <property type="match status" value="1"/>
</dbReference>
<dbReference type="AlphaFoldDB" id="W5YM94"/>
<proteinExistence type="predicted"/>
<dbReference type="HOGENOM" id="CLU_287412_0_0_6"/>
<gene>
    <name evidence="5" type="ORF">AU14_13615</name>
</gene>
<dbReference type="Proteomes" id="UP000061489">
    <property type="component" value="Chromosome"/>
</dbReference>